<accession>A0A4Y2P7Y8</accession>
<sequence length="320" mass="36445">MPRNKRARDAAKLVRQYENSETFHNSADLLNQNQQLQMQVEELKYLQIPQTSSAIDPNIATVLNTLMESQKQLLEHQINPPNVPCSKARTVTVVTRTKNTQQQLSFPLLDGSTTNQIPFSATSDRWQQEKSYSKQLSHFKVYDAFHSTKSARACAQTIVAAICAYASSTRKCNYRFLDIQIISNNLGVARVVHRAAQSYSDVSIRLRTENSFSLVVKMLDLGPKGLHTAIELLKGMKLAACQLLPGPNPHNVYNPNNVCERHLANKRRFKFHPHLHSFEPGDLVLYDWSKQYDRTLTPMFKRLLMIVQVGAVCYEIKSKE</sequence>
<proteinExistence type="predicted"/>
<protein>
    <submittedName>
        <fullName evidence="1">Uncharacterized protein</fullName>
    </submittedName>
</protein>
<comment type="caution">
    <text evidence="1">The sequence shown here is derived from an EMBL/GenBank/DDBJ whole genome shotgun (WGS) entry which is preliminary data.</text>
</comment>
<gene>
    <name evidence="1" type="ORF">AVEN_183473_1</name>
</gene>
<evidence type="ECO:0000313" key="1">
    <source>
        <dbReference type="EMBL" id="GBN47524.1"/>
    </source>
</evidence>
<organism evidence="1 2">
    <name type="scientific">Araneus ventricosus</name>
    <name type="common">Orbweaver spider</name>
    <name type="synonym">Epeira ventricosa</name>
    <dbReference type="NCBI Taxonomy" id="182803"/>
    <lineage>
        <taxon>Eukaryota</taxon>
        <taxon>Metazoa</taxon>
        <taxon>Ecdysozoa</taxon>
        <taxon>Arthropoda</taxon>
        <taxon>Chelicerata</taxon>
        <taxon>Arachnida</taxon>
        <taxon>Araneae</taxon>
        <taxon>Araneomorphae</taxon>
        <taxon>Entelegynae</taxon>
        <taxon>Araneoidea</taxon>
        <taxon>Araneidae</taxon>
        <taxon>Araneus</taxon>
    </lineage>
</organism>
<keyword evidence="2" id="KW-1185">Reference proteome</keyword>
<dbReference type="AlphaFoldDB" id="A0A4Y2P7Y8"/>
<name>A0A4Y2P7Y8_ARAVE</name>
<evidence type="ECO:0000313" key="2">
    <source>
        <dbReference type="Proteomes" id="UP000499080"/>
    </source>
</evidence>
<dbReference type="Proteomes" id="UP000499080">
    <property type="component" value="Unassembled WGS sequence"/>
</dbReference>
<reference evidence="1 2" key="1">
    <citation type="journal article" date="2019" name="Sci. Rep.">
        <title>Orb-weaving spider Araneus ventricosus genome elucidates the spidroin gene catalogue.</title>
        <authorList>
            <person name="Kono N."/>
            <person name="Nakamura H."/>
            <person name="Ohtoshi R."/>
            <person name="Moran D.A.P."/>
            <person name="Shinohara A."/>
            <person name="Yoshida Y."/>
            <person name="Fujiwara M."/>
            <person name="Mori M."/>
            <person name="Tomita M."/>
            <person name="Arakawa K."/>
        </authorList>
    </citation>
    <scope>NUCLEOTIDE SEQUENCE [LARGE SCALE GENOMIC DNA]</scope>
</reference>
<dbReference type="EMBL" id="BGPR01010693">
    <property type="protein sequence ID" value="GBN47524.1"/>
    <property type="molecule type" value="Genomic_DNA"/>
</dbReference>